<evidence type="ECO:0008006" key="3">
    <source>
        <dbReference type="Google" id="ProtNLM"/>
    </source>
</evidence>
<protein>
    <recommendedName>
        <fullName evidence="3">Type 4 fimbrial biogenesis protein PilX N-terminal domain-containing protein</fullName>
    </recommendedName>
</protein>
<sequence>MNKGVVAISTVLVLGVVLSFVTLTLTSLSIGEAQSAFGLFRGEDTLQFVEGCAEDYMLKIRTQGSGFTAGNITRPEGTCSIVVNAGDPNWDITVSTTGSAYRRTVNVIFTRTSSGISLTSWKEI</sequence>
<organism evidence="1 2">
    <name type="scientific">Candidatus Woesebacteria bacterium RIFCSPHIGHO2_01_FULL_44_21</name>
    <dbReference type="NCBI Taxonomy" id="1802503"/>
    <lineage>
        <taxon>Bacteria</taxon>
        <taxon>Candidatus Woeseibacteriota</taxon>
    </lineage>
</organism>
<comment type="caution">
    <text evidence="1">The sequence shown here is derived from an EMBL/GenBank/DDBJ whole genome shotgun (WGS) entry which is preliminary data.</text>
</comment>
<name>A0A1F7YXI8_9BACT</name>
<evidence type="ECO:0000313" key="1">
    <source>
        <dbReference type="EMBL" id="OGM31175.1"/>
    </source>
</evidence>
<dbReference type="AlphaFoldDB" id="A0A1F7YXI8"/>
<evidence type="ECO:0000313" key="2">
    <source>
        <dbReference type="Proteomes" id="UP000178870"/>
    </source>
</evidence>
<proteinExistence type="predicted"/>
<dbReference type="EMBL" id="MGGP01000029">
    <property type="protein sequence ID" value="OGM31175.1"/>
    <property type="molecule type" value="Genomic_DNA"/>
</dbReference>
<accession>A0A1F7YXI8</accession>
<gene>
    <name evidence="1" type="ORF">A2803_01725</name>
</gene>
<dbReference type="Proteomes" id="UP000178870">
    <property type="component" value="Unassembled WGS sequence"/>
</dbReference>
<reference evidence="1 2" key="1">
    <citation type="journal article" date="2016" name="Nat. Commun.">
        <title>Thousands of microbial genomes shed light on interconnected biogeochemical processes in an aquifer system.</title>
        <authorList>
            <person name="Anantharaman K."/>
            <person name="Brown C.T."/>
            <person name="Hug L.A."/>
            <person name="Sharon I."/>
            <person name="Castelle C.J."/>
            <person name="Probst A.J."/>
            <person name="Thomas B.C."/>
            <person name="Singh A."/>
            <person name="Wilkins M.J."/>
            <person name="Karaoz U."/>
            <person name="Brodie E.L."/>
            <person name="Williams K.H."/>
            <person name="Hubbard S.S."/>
            <person name="Banfield J.F."/>
        </authorList>
    </citation>
    <scope>NUCLEOTIDE SEQUENCE [LARGE SCALE GENOMIC DNA]</scope>
</reference>